<organism evidence="3 4">
    <name type="scientific">Scyliorhinus torazame</name>
    <name type="common">Cloudy catshark</name>
    <name type="synonym">Catulus torazame</name>
    <dbReference type="NCBI Taxonomy" id="75743"/>
    <lineage>
        <taxon>Eukaryota</taxon>
        <taxon>Metazoa</taxon>
        <taxon>Chordata</taxon>
        <taxon>Craniata</taxon>
        <taxon>Vertebrata</taxon>
        <taxon>Chondrichthyes</taxon>
        <taxon>Elasmobranchii</taxon>
        <taxon>Galeomorphii</taxon>
        <taxon>Galeoidea</taxon>
        <taxon>Carcharhiniformes</taxon>
        <taxon>Scyliorhinidae</taxon>
        <taxon>Scyliorhinus</taxon>
    </lineage>
</organism>
<evidence type="ECO:0000259" key="2">
    <source>
        <dbReference type="PROSITE" id="PS50835"/>
    </source>
</evidence>
<feature type="compositionally biased region" description="Polar residues" evidence="1">
    <location>
        <begin position="133"/>
        <end position="151"/>
    </location>
</feature>
<proteinExistence type="predicted"/>
<dbReference type="InterPro" id="IPR013098">
    <property type="entry name" value="Ig_I-set"/>
</dbReference>
<dbReference type="Proteomes" id="UP000288216">
    <property type="component" value="Unassembled WGS sequence"/>
</dbReference>
<dbReference type="InterPro" id="IPR036179">
    <property type="entry name" value="Ig-like_dom_sf"/>
</dbReference>
<evidence type="ECO:0000313" key="3">
    <source>
        <dbReference type="EMBL" id="GCB83378.1"/>
    </source>
</evidence>
<gene>
    <name evidence="3" type="ORF">scyTo_0023571</name>
</gene>
<dbReference type="PROSITE" id="PS50835">
    <property type="entry name" value="IG_LIKE"/>
    <property type="match status" value="1"/>
</dbReference>
<name>A0A401QDA3_SCYTO</name>
<dbReference type="InterPro" id="IPR013783">
    <property type="entry name" value="Ig-like_fold"/>
</dbReference>
<sequence length="349" mass="37704">MQEGSHEHGMPLSEMLKEAYSAGTVDGYCDSMMSEASSHDLYFDSLSDLQEDRMDGSPSFELSAFLSQEEMCKSLDLARVAIAESSSEETEPEPESELGDISQCFHHRPLAVTLEDPSVAGTQAAHRLDIPAVSTSQNTESGSSAIATDSSPARLVASPELRTSQPSLPSTGPSSEELDVQAPTNSNDANPAHNSKRKENPYCQRESSAKNEICTKTVSFIEELSSIFRTARPRNYGQLKNKTNEEEGSSTDSGYLSPKNHIKVNTTSSGKSKPLESELTAVADLEPSTEAEQGQGREPLCDAASKTRQQVLTGSAPRFIQKLKSQEVAEGSTVRLECRVLGDPSPLVR</sequence>
<feature type="compositionally biased region" description="Polar residues" evidence="1">
    <location>
        <begin position="161"/>
        <end position="174"/>
    </location>
</feature>
<dbReference type="Pfam" id="PF07679">
    <property type="entry name" value="I-set"/>
    <property type="match status" value="1"/>
</dbReference>
<dbReference type="EMBL" id="BFAA01030899">
    <property type="protein sequence ID" value="GCB83378.1"/>
    <property type="molecule type" value="Genomic_DNA"/>
</dbReference>
<feature type="domain" description="Ig-like" evidence="2">
    <location>
        <begin position="317"/>
        <end position="349"/>
    </location>
</feature>
<feature type="region of interest" description="Disordered" evidence="1">
    <location>
        <begin position="130"/>
        <end position="209"/>
    </location>
</feature>
<keyword evidence="4" id="KW-1185">Reference proteome</keyword>
<protein>
    <recommendedName>
        <fullName evidence="2">Ig-like domain-containing protein</fullName>
    </recommendedName>
</protein>
<feature type="compositionally biased region" description="Polar residues" evidence="1">
    <location>
        <begin position="182"/>
        <end position="193"/>
    </location>
</feature>
<comment type="caution">
    <text evidence="3">The sequence shown here is derived from an EMBL/GenBank/DDBJ whole genome shotgun (WGS) entry which is preliminary data.</text>
</comment>
<dbReference type="InterPro" id="IPR007110">
    <property type="entry name" value="Ig-like_dom"/>
</dbReference>
<dbReference type="SUPFAM" id="SSF48726">
    <property type="entry name" value="Immunoglobulin"/>
    <property type="match status" value="1"/>
</dbReference>
<evidence type="ECO:0000256" key="1">
    <source>
        <dbReference type="SAM" id="MobiDB-lite"/>
    </source>
</evidence>
<feature type="region of interest" description="Disordered" evidence="1">
    <location>
        <begin position="235"/>
        <end position="276"/>
    </location>
</feature>
<evidence type="ECO:0000313" key="4">
    <source>
        <dbReference type="Proteomes" id="UP000288216"/>
    </source>
</evidence>
<dbReference type="Gene3D" id="2.60.40.10">
    <property type="entry name" value="Immunoglobulins"/>
    <property type="match status" value="1"/>
</dbReference>
<accession>A0A401QDA3</accession>
<dbReference type="STRING" id="75743.A0A401QDA3"/>
<dbReference type="AlphaFoldDB" id="A0A401QDA3"/>
<dbReference type="OMA" id="ANHINDY"/>
<reference evidence="3 4" key="1">
    <citation type="journal article" date="2018" name="Nat. Ecol. Evol.">
        <title>Shark genomes provide insights into elasmobranch evolution and the origin of vertebrates.</title>
        <authorList>
            <person name="Hara Y"/>
            <person name="Yamaguchi K"/>
            <person name="Onimaru K"/>
            <person name="Kadota M"/>
            <person name="Koyanagi M"/>
            <person name="Keeley SD"/>
            <person name="Tatsumi K"/>
            <person name="Tanaka K"/>
            <person name="Motone F"/>
            <person name="Kageyama Y"/>
            <person name="Nozu R"/>
            <person name="Adachi N"/>
            <person name="Nishimura O"/>
            <person name="Nakagawa R"/>
            <person name="Tanegashima C"/>
            <person name="Kiyatake I"/>
            <person name="Matsumoto R"/>
            <person name="Murakumo K"/>
            <person name="Nishida K"/>
            <person name="Terakita A"/>
            <person name="Kuratani S"/>
            <person name="Sato K"/>
            <person name="Hyodo S Kuraku.S."/>
        </authorList>
    </citation>
    <scope>NUCLEOTIDE SEQUENCE [LARGE SCALE GENOMIC DNA]</scope>
</reference>
<dbReference type="OrthoDB" id="6612025at2759"/>